<sequence>HKFLLIATSDYFKAMFNGAMSESQSDHVELKGFDKSSTGVESMIDFCYSGLLNITFNNIDELLHAATHLQINNAIDLCSKFLIESCTINNCIDIYKIADLYSLSNALDIIRLFISKKFSFINV</sequence>
<evidence type="ECO:0000313" key="4">
    <source>
        <dbReference type="EMBL" id="CAF4439469.1"/>
    </source>
</evidence>
<comment type="caution">
    <text evidence="4">The sequence shown here is derived from an EMBL/GenBank/DDBJ whole genome shotgun (WGS) entry which is preliminary data.</text>
</comment>
<evidence type="ECO:0000256" key="1">
    <source>
        <dbReference type="ARBA" id="ARBA00022441"/>
    </source>
</evidence>
<dbReference type="Proteomes" id="UP000663868">
    <property type="component" value="Unassembled WGS sequence"/>
</dbReference>
<dbReference type="InterPro" id="IPR000210">
    <property type="entry name" value="BTB/POZ_dom"/>
</dbReference>
<dbReference type="PANTHER" id="PTHR45632:SF3">
    <property type="entry name" value="KELCH-LIKE PROTEIN 32"/>
    <property type="match status" value="1"/>
</dbReference>
<evidence type="ECO:0000256" key="2">
    <source>
        <dbReference type="ARBA" id="ARBA00022737"/>
    </source>
</evidence>
<feature type="domain" description="BTB" evidence="3">
    <location>
        <begin position="1"/>
        <end position="56"/>
    </location>
</feature>
<reference evidence="4" key="1">
    <citation type="submission" date="2021-02" db="EMBL/GenBank/DDBJ databases">
        <authorList>
            <person name="Nowell W R."/>
        </authorList>
    </citation>
    <scope>NUCLEOTIDE SEQUENCE</scope>
</reference>
<dbReference type="PANTHER" id="PTHR45632">
    <property type="entry name" value="LD33804P"/>
    <property type="match status" value="1"/>
</dbReference>
<dbReference type="InterPro" id="IPR011333">
    <property type="entry name" value="SKP1/BTB/POZ_sf"/>
</dbReference>
<dbReference type="PROSITE" id="PS50097">
    <property type="entry name" value="BTB"/>
    <property type="match status" value="1"/>
</dbReference>
<keyword evidence="1" id="KW-0880">Kelch repeat</keyword>
<protein>
    <recommendedName>
        <fullName evidence="3">BTB domain-containing protein</fullName>
    </recommendedName>
</protein>
<keyword evidence="2" id="KW-0677">Repeat</keyword>
<dbReference type="CDD" id="cd14733">
    <property type="entry name" value="BACK"/>
    <property type="match status" value="1"/>
</dbReference>
<dbReference type="Pfam" id="PF00651">
    <property type="entry name" value="BTB"/>
    <property type="match status" value="1"/>
</dbReference>
<accession>A0A820RPX9</accession>
<feature type="non-terminal residue" evidence="4">
    <location>
        <position position="1"/>
    </location>
</feature>
<organism evidence="4 5">
    <name type="scientific">Adineta steineri</name>
    <dbReference type="NCBI Taxonomy" id="433720"/>
    <lineage>
        <taxon>Eukaryota</taxon>
        <taxon>Metazoa</taxon>
        <taxon>Spiralia</taxon>
        <taxon>Gnathifera</taxon>
        <taxon>Rotifera</taxon>
        <taxon>Eurotatoria</taxon>
        <taxon>Bdelloidea</taxon>
        <taxon>Adinetida</taxon>
        <taxon>Adinetidae</taxon>
        <taxon>Adineta</taxon>
    </lineage>
</organism>
<gene>
    <name evidence="4" type="ORF">KXQ929_LOCUS53291</name>
</gene>
<dbReference type="SMART" id="SM00225">
    <property type="entry name" value="BTB"/>
    <property type="match status" value="1"/>
</dbReference>
<evidence type="ECO:0000259" key="3">
    <source>
        <dbReference type="PROSITE" id="PS50097"/>
    </source>
</evidence>
<dbReference type="AlphaFoldDB" id="A0A820RPX9"/>
<dbReference type="SUPFAM" id="SSF54695">
    <property type="entry name" value="POZ domain"/>
    <property type="match status" value="1"/>
</dbReference>
<dbReference type="Gene3D" id="3.30.710.10">
    <property type="entry name" value="Potassium Channel Kv1.1, Chain A"/>
    <property type="match status" value="1"/>
</dbReference>
<name>A0A820RPX9_9BILA</name>
<proteinExistence type="predicted"/>
<evidence type="ECO:0000313" key="5">
    <source>
        <dbReference type="Proteomes" id="UP000663868"/>
    </source>
</evidence>
<dbReference type="EMBL" id="CAJOBB010029812">
    <property type="protein sequence ID" value="CAF4439469.1"/>
    <property type="molecule type" value="Genomic_DNA"/>
</dbReference>